<dbReference type="Proteomes" id="UP000217431">
    <property type="component" value="Chromosome I"/>
</dbReference>
<dbReference type="EMBL" id="AP014597">
    <property type="protein sequence ID" value="BAU17523.1"/>
    <property type="molecule type" value="Genomic_DNA"/>
</dbReference>
<proteinExistence type="predicted"/>
<evidence type="ECO:0000313" key="2">
    <source>
        <dbReference type="EMBL" id="BAU18196.1"/>
    </source>
</evidence>
<accession>A0A0S3UJ25</accession>
<evidence type="ECO:0000313" key="3">
    <source>
        <dbReference type="Proteomes" id="UP000217431"/>
    </source>
</evidence>
<organism evidence="1 3">
    <name type="scientific">Prevotella intermedia</name>
    <dbReference type="NCBI Taxonomy" id="28131"/>
    <lineage>
        <taxon>Bacteria</taxon>
        <taxon>Pseudomonadati</taxon>
        <taxon>Bacteroidota</taxon>
        <taxon>Bacteroidia</taxon>
        <taxon>Bacteroidales</taxon>
        <taxon>Prevotellaceae</taxon>
        <taxon>Prevotella</taxon>
    </lineage>
</organism>
<sequence length="79" mass="9213">MLVFSNNQNSRKMETSIEKAFCNLGRTKKSEFISEHIELASSKAMANYVKDYLFDVLKDVNDDEYIAMYLREKGYTVTK</sequence>
<protein>
    <submittedName>
        <fullName evidence="1">Uncharacterized protein</fullName>
    </submittedName>
</protein>
<gene>
    <name evidence="1" type="ORF">PIOMA14_I_1015</name>
    <name evidence="2" type="ORF">PIOMA14_I_1688</name>
</gene>
<name>A0A0S3UJ25_PREIN</name>
<evidence type="ECO:0000313" key="1">
    <source>
        <dbReference type="EMBL" id="BAU17523.1"/>
    </source>
</evidence>
<dbReference type="AlphaFoldDB" id="A0A0S3UJ25"/>
<dbReference type="EMBL" id="AP014597">
    <property type="protein sequence ID" value="BAU18196.1"/>
    <property type="molecule type" value="Genomic_DNA"/>
</dbReference>
<reference evidence="1 3" key="1">
    <citation type="journal article" date="2016" name="DNA Res.">
        <title>The complete genome sequencing of Prevotella intermedia strain OMA14 and a subsequent fine-scale, intra-species genomic comparison reveal an unusual amplification of conjugative and mobile transposons and identify a novel Prevotella-lineage-specific repeat.</title>
        <authorList>
            <person name="Naito M."/>
            <person name="Ogura Y."/>
            <person name="Itoh T."/>
            <person name="Shoji M."/>
            <person name="Okamoto M."/>
            <person name="Hayashi T."/>
            <person name="Nakayama K."/>
        </authorList>
    </citation>
    <scope>NUCLEOTIDE SEQUENCE [LARGE SCALE GENOMIC DNA]</scope>
    <source>
        <strain evidence="1 3">OMA14</strain>
    </source>
</reference>